<accession>A0ABW9W7K5</accession>
<evidence type="ECO:0000256" key="1">
    <source>
        <dbReference type="SAM" id="Phobius"/>
    </source>
</evidence>
<name>A0ABW9W7K5_9BURK</name>
<sequence>MTASYLAQLQNNPGWFAINVLVPVLLPFAVIAAVATATGGWRLFVRMLKKSIDGGQLFWVALGMMAATGYDAFSAYQSRPHLRELIGWTLGSCVVGAFFSSIFIAVNTARTSQSQTVSTRVIWISVLVTIVMSYFYPLLHFTFSWC</sequence>
<dbReference type="RefSeq" id="WP_161057769.1">
    <property type="nucleotide sequence ID" value="NZ_WWCT01000030.1"/>
</dbReference>
<evidence type="ECO:0000313" key="2">
    <source>
        <dbReference type="EMBL" id="MYN30056.1"/>
    </source>
</evidence>
<feature type="transmembrane region" description="Helical" evidence="1">
    <location>
        <begin position="85"/>
        <end position="109"/>
    </location>
</feature>
<keyword evidence="1" id="KW-0472">Membrane</keyword>
<evidence type="ECO:0000313" key="3">
    <source>
        <dbReference type="Proteomes" id="UP000642144"/>
    </source>
</evidence>
<feature type="transmembrane region" description="Helical" evidence="1">
    <location>
        <begin position="20"/>
        <end position="45"/>
    </location>
</feature>
<feature type="transmembrane region" description="Helical" evidence="1">
    <location>
        <begin position="121"/>
        <end position="139"/>
    </location>
</feature>
<feature type="transmembrane region" description="Helical" evidence="1">
    <location>
        <begin position="57"/>
        <end position="73"/>
    </location>
</feature>
<organism evidence="2 3">
    <name type="scientific">Duganella levis</name>
    <dbReference type="NCBI Taxonomy" id="2692169"/>
    <lineage>
        <taxon>Bacteria</taxon>
        <taxon>Pseudomonadati</taxon>
        <taxon>Pseudomonadota</taxon>
        <taxon>Betaproteobacteria</taxon>
        <taxon>Burkholderiales</taxon>
        <taxon>Oxalobacteraceae</taxon>
        <taxon>Telluria group</taxon>
        <taxon>Duganella</taxon>
    </lineage>
</organism>
<comment type="caution">
    <text evidence="2">The sequence shown here is derived from an EMBL/GenBank/DDBJ whole genome shotgun (WGS) entry which is preliminary data.</text>
</comment>
<protein>
    <submittedName>
        <fullName evidence="2">Uncharacterized protein</fullName>
    </submittedName>
</protein>
<reference evidence="2 3" key="1">
    <citation type="submission" date="2019-12" db="EMBL/GenBank/DDBJ databases">
        <title>Novel species isolated from a subtropical stream in China.</title>
        <authorList>
            <person name="Lu H."/>
        </authorList>
    </citation>
    <scope>NUCLEOTIDE SEQUENCE [LARGE SCALE GENOMIC DNA]</scope>
    <source>
        <strain evidence="2 3">CY42W</strain>
    </source>
</reference>
<proteinExistence type="predicted"/>
<dbReference type="EMBL" id="WWCT01000030">
    <property type="protein sequence ID" value="MYN30056.1"/>
    <property type="molecule type" value="Genomic_DNA"/>
</dbReference>
<keyword evidence="1" id="KW-1133">Transmembrane helix</keyword>
<keyword evidence="3" id="KW-1185">Reference proteome</keyword>
<keyword evidence="1" id="KW-0812">Transmembrane</keyword>
<gene>
    <name evidence="2" type="ORF">GTP69_26965</name>
</gene>
<dbReference type="Proteomes" id="UP000642144">
    <property type="component" value="Unassembled WGS sequence"/>
</dbReference>